<sequence>MIREKFMHRNLLAFTLAATLLPGVVHANECPTAATAKKGFMLLQADIQSEFRQHQGPIIKIVNRFSGPVQTVFSYRGLIELSRMDAEAPQAIYAPSDLKDVFPLKKGARHKVSFVPLKPDEPADGQWTYEFAVTGQESFTLEDCKYKVWKVRQTTRKGDEMVDDWSALYSPDLEATLARIYGEGTADEYTVGYERIRALQR</sequence>
<accession>A0A2A6LRU2</accession>
<dbReference type="AlphaFoldDB" id="A0A2A6LRU2"/>
<name>A0A2A6LRU2_RHIFR</name>
<evidence type="ECO:0000256" key="1">
    <source>
        <dbReference type="SAM" id="SignalP"/>
    </source>
</evidence>
<proteinExistence type="predicted"/>
<comment type="caution">
    <text evidence="2">The sequence shown here is derived from an EMBL/GenBank/DDBJ whole genome shotgun (WGS) entry which is preliminary data.</text>
</comment>
<dbReference type="Proteomes" id="UP000220353">
    <property type="component" value="Unassembled WGS sequence"/>
</dbReference>
<reference evidence="2 3" key="1">
    <citation type="submission" date="2017-09" db="EMBL/GenBank/DDBJ databases">
        <title>Comparative genomics of rhizobia isolated from Phaseolus vulgaris in China.</title>
        <authorList>
            <person name="Tong W."/>
        </authorList>
    </citation>
    <scope>NUCLEOTIDE SEQUENCE [LARGE SCALE GENOMIC DNA]</scope>
    <source>
        <strain evidence="2 3">PCH1</strain>
    </source>
</reference>
<protein>
    <recommendedName>
        <fullName evidence="4">DUF3859 domain-containing protein</fullName>
    </recommendedName>
</protein>
<organism evidence="2 3">
    <name type="scientific">Rhizobium fredii</name>
    <name type="common">Sinorhizobium fredii</name>
    <dbReference type="NCBI Taxonomy" id="380"/>
    <lineage>
        <taxon>Bacteria</taxon>
        <taxon>Pseudomonadati</taxon>
        <taxon>Pseudomonadota</taxon>
        <taxon>Alphaproteobacteria</taxon>
        <taxon>Hyphomicrobiales</taxon>
        <taxon>Rhizobiaceae</taxon>
        <taxon>Sinorhizobium/Ensifer group</taxon>
        <taxon>Sinorhizobium</taxon>
    </lineage>
</organism>
<gene>
    <name evidence="2" type="ORF">CO661_25685</name>
</gene>
<keyword evidence="1" id="KW-0732">Signal</keyword>
<evidence type="ECO:0008006" key="4">
    <source>
        <dbReference type="Google" id="ProtNLM"/>
    </source>
</evidence>
<evidence type="ECO:0000313" key="2">
    <source>
        <dbReference type="EMBL" id="PDT45037.1"/>
    </source>
</evidence>
<evidence type="ECO:0000313" key="3">
    <source>
        <dbReference type="Proteomes" id="UP000220353"/>
    </source>
</evidence>
<dbReference type="EMBL" id="NWTC01000025">
    <property type="protein sequence ID" value="PDT45037.1"/>
    <property type="molecule type" value="Genomic_DNA"/>
</dbReference>
<feature type="signal peptide" evidence="1">
    <location>
        <begin position="1"/>
        <end position="27"/>
    </location>
</feature>
<feature type="chain" id="PRO_5012179130" description="DUF3859 domain-containing protein" evidence="1">
    <location>
        <begin position="28"/>
        <end position="201"/>
    </location>
</feature>